<gene>
    <name evidence="2" type="ORF">V7S43_003986</name>
</gene>
<protein>
    <recommendedName>
        <fullName evidence="4">START domain-containing protein</fullName>
    </recommendedName>
</protein>
<accession>A0ABD3FV40</accession>
<organism evidence="2 3">
    <name type="scientific">Phytophthora oleae</name>
    <dbReference type="NCBI Taxonomy" id="2107226"/>
    <lineage>
        <taxon>Eukaryota</taxon>
        <taxon>Sar</taxon>
        <taxon>Stramenopiles</taxon>
        <taxon>Oomycota</taxon>
        <taxon>Peronosporomycetes</taxon>
        <taxon>Peronosporales</taxon>
        <taxon>Peronosporaceae</taxon>
        <taxon>Phytophthora</taxon>
    </lineage>
</organism>
<sequence>MDHAAFDYGALSIAAANGVIPSETALDCPVGMAWASFEQRILETFLCGMDVADFASGSPQLSSSSILKRPASMTLLPTAKKNNLSWKRRKEELHRLRAETQALETRVMFLKLQKTQDTLMKAGVGLSEEQKQLREDAVSERQKCQSAKEENTQLKDRLERCYKACHDLQTVLSVAGIKQYNLIVANNFAVKALQAQRNQSVQLSSTVLSNLQNRVHERLVELDDFIYDIRASMTGPDIDEVNVHREGFEGTFASVEFKRNRLVPFDAETTSRVIWNVMHLGVVPDEDRAYVTKCSQDTLISQGCETQPLSCGGTVDLRVSSLMKRMIVSGGFIVLIESTTEWQARPAQAKAWTHVTRDSGWAVVQPNETRPDTCQIQLAVRLRTEDTEENGPTLLTPVVSDVVIPLFGEVLNARYQLVENALLDSVRTAEQG</sequence>
<evidence type="ECO:0000256" key="1">
    <source>
        <dbReference type="SAM" id="Coils"/>
    </source>
</evidence>
<feature type="coiled-coil region" evidence="1">
    <location>
        <begin position="93"/>
        <end position="164"/>
    </location>
</feature>
<evidence type="ECO:0000313" key="3">
    <source>
        <dbReference type="Proteomes" id="UP001632037"/>
    </source>
</evidence>
<dbReference type="EMBL" id="JBIMZQ010000006">
    <property type="protein sequence ID" value="KAL3670800.1"/>
    <property type="molecule type" value="Genomic_DNA"/>
</dbReference>
<proteinExistence type="predicted"/>
<name>A0ABD3FV40_9STRA</name>
<reference evidence="2 3" key="1">
    <citation type="submission" date="2024-09" db="EMBL/GenBank/DDBJ databases">
        <title>Genome sequencing and assembly of Phytophthora oleae, isolate VK10A, causative agent of rot of olive drupes.</title>
        <authorList>
            <person name="Conti Taguali S."/>
            <person name="Riolo M."/>
            <person name="La Spada F."/>
            <person name="Cacciola S.O."/>
            <person name="Dionisio G."/>
        </authorList>
    </citation>
    <scope>NUCLEOTIDE SEQUENCE [LARGE SCALE GENOMIC DNA]</scope>
    <source>
        <strain evidence="2 3">VK10A</strain>
    </source>
</reference>
<evidence type="ECO:0008006" key="4">
    <source>
        <dbReference type="Google" id="ProtNLM"/>
    </source>
</evidence>
<keyword evidence="3" id="KW-1185">Reference proteome</keyword>
<dbReference type="Proteomes" id="UP001632037">
    <property type="component" value="Unassembled WGS sequence"/>
</dbReference>
<keyword evidence="1" id="KW-0175">Coiled coil</keyword>
<comment type="caution">
    <text evidence="2">The sequence shown here is derived from an EMBL/GenBank/DDBJ whole genome shotgun (WGS) entry which is preliminary data.</text>
</comment>
<evidence type="ECO:0000313" key="2">
    <source>
        <dbReference type="EMBL" id="KAL3670800.1"/>
    </source>
</evidence>
<dbReference type="AlphaFoldDB" id="A0ABD3FV40"/>